<dbReference type="EMBL" id="HG964446">
    <property type="protein sequence ID" value="CDO89467.1"/>
    <property type="molecule type" value="Genomic_DNA"/>
</dbReference>
<evidence type="ECO:0000256" key="1">
    <source>
        <dbReference type="SAM" id="Phobius"/>
    </source>
</evidence>
<reference evidence="3 4" key="3">
    <citation type="submission" date="2016-01" db="EMBL/GenBank/DDBJ databases">
        <title>The new phylogeny of the genus Mycobacterium.</title>
        <authorList>
            <person name="Tarcisio F."/>
            <person name="Conor M."/>
            <person name="Antonella G."/>
            <person name="Elisabetta G."/>
            <person name="Giulia F.S."/>
            <person name="Sara T."/>
            <person name="Anna F."/>
            <person name="Clotilde B."/>
            <person name="Roberto B."/>
            <person name="Veronica D.S."/>
            <person name="Fabio R."/>
            <person name="Monica P."/>
            <person name="Olivier J."/>
            <person name="Enrico T."/>
            <person name="Nicola S."/>
        </authorList>
    </citation>
    <scope>NUCLEOTIDE SEQUENCE [LARGE SCALE GENOMIC DNA]</scope>
    <source>
        <strain evidence="3 4">DSM 44626</strain>
    </source>
</reference>
<feature type="transmembrane region" description="Helical" evidence="1">
    <location>
        <begin position="40"/>
        <end position="59"/>
    </location>
</feature>
<dbReference type="AlphaFoldDB" id="A0A024K1K3"/>
<feature type="transmembrane region" description="Helical" evidence="1">
    <location>
        <begin position="71"/>
        <end position="90"/>
    </location>
</feature>
<protein>
    <submittedName>
        <fullName evidence="2">Uncharacterized protein</fullName>
    </submittedName>
</protein>
<feature type="transmembrane region" description="Helical" evidence="1">
    <location>
        <begin position="118"/>
        <end position="136"/>
    </location>
</feature>
<feature type="transmembrane region" description="Helical" evidence="1">
    <location>
        <begin position="148"/>
        <end position="166"/>
    </location>
</feature>
<keyword evidence="1" id="KW-0812">Transmembrane</keyword>
<proteinExistence type="predicted"/>
<dbReference type="eggNOG" id="ENOG502ZA9F">
    <property type="taxonomic scope" value="Bacteria"/>
</dbReference>
<feature type="transmembrane region" description="Helical" evidence="1">
    <location>
        <begin position="229"/>
        <end position="253"/>
    </location>
</feature>
<dbReference type="PANTHER" id="PTHR35982">
    <property type="entry name" value="AGAP005361-PA"/>
    <property type="match status" value="1"/>
</dbReference>
<dbReference type="Proteomes" id="UP000193710">
    <property type="component" value="Unassembled WGS sequence"/>
</dbReference>
<dbReference type="HOGENOM" id="CLU_715479_0_0_11"/>
<organism evidence="2">
    <name type="scientific">Mycobacterium triplex</name>
    <dbReference type="NCBI Taxonomy" id="47839"/>
    <lineage>
        <taxon>Bacteria</taxon>
        <taxon>Bacillati</taxon>
        <taxon>Actinomycetota</taxon>
        <taxon>Actinomycetes</taxon>
        <taxon>Mycobacteriales</taxon>
        <taxon>Mycobacteriaceae</taxon>
        <taxon>Mycobacterium</taxon>
        <taxon>Mycobacterium simiae complex</taxon>
    </lineage>
</organism>
<accession>A0A024K1K3</accession>
<evidence type="ECO:0000313" key="4">
    <source>
        <dbReference type="Proteomes" id="UP000193710"/>
    </source>
</evidence>
<dbReference type="RefSeq" id="WP_036470097.1">
    <property type="nucleotide sequence ID" value="NZ_HG964446.1"/>
</dbReference>
<keyword evidence="1" id="KW-1133">Transmembrane helix</keyword>
<feature type="transmembrane region" description="Helical" evidence="1">
    <location>
        <begin position="299"/>
        <end position="319"/>
    </location>
</feature>
<keyword evidence="1" id="KW-0472">Membrane</keyword>
<keyword evidence="4" id="KW-1185">Reference proteome</keyword>
<dbReference type="OrthoDB" id="5488443at2"/>
<dbReference type="EMBL" id="LQPY01000017">
    <property type="protein sequence ID" value="ORX04837.1"/>
    <property type="molecule type" value="Genomic_DNA"/>
</dbReference>
<dbReference type="STRING" id="47839.BN973_03843"/>
<dbReference type="PANTHER" id="PTHR35982:SF1">
    <property type="entry name" value="SPIROCYCLASE, AVEC FAMILY"/>
    <property type="match status" value="1"/>
</dbReference>
<name>A0A024K1K3_9MYCO</name>
<evidence type="ECO:0000313" key="2">
    <source>
        <dbReference type="EMBL" id="CDO89467.1"/>
    </source>
</evidence>
<reference evidence="2" key="1">
    <citation type="journal article" date="2014" name="Genome Announc.">
        <title>Draft Genome Sequence of Mycobacterium triplex DSM 44626.</title>
        <authorList>
            <person name="Sassi M."/>
            <person name="Croce O."/>
            <person name="Robert C."/>
            <person name="Raoult D."/>
            <person name="Drancourt M."/>
        </authorList>
    </citation>
    <scope>NUCLEOTIDE SEQUENCE [LARGE SCALE GENOMIC DNA]</scope>
    <source>
        <strain evidence="2">DSM 44626</strain>
    </source>
</reference>
<reference evidence="2" key="2">
    <citation type="submission" date="2014-04" db="EMBL/GenBank/DDBJ databases">
        <authorList>
            <person name="Xu Y.W."/>
            <person name="Yang Q."/>
        </authorList>
    </citation>
    <scope>NUCLEOTIDE SEQUENCE</scope>
    <source>
        <strain evidence="2">DSM 44626</strain>
    </source>
</reference>
<dbReference type="Proteomes" id="UP000028880">
    <property type="component" value="Unassembled WGS sequence"/>
</dbReference>
<feature type="transmembrane region" description="Helical" evidence="1">
    <location>
        <begin position="339"/>
        <end position="362"/>
    </location>
</feature>
<gene>
    <name evidence="3" type="ORF">AWC29_13120</name>
    <name evidence="2" type="ORF">BN973_03843</name>
</gene>
<feature type="transmembrane region" description="Helical" evidence="1">
    <location>
        <begin position="265"/>
        <end position="287"/>
    </location>
</feature>
<evidence type="ECO:0000313" key="3">
    <source>
        <dbReference type="EMBL" id="ORX04837.1"/>
    </source>
</evidence>
<feature type="transmembrane region" description="Helical" evidence="1">
    <location>
        <begin position="197"/>
        <end position="217"/>
    </location>
</feature>
<sequence length="374" mass="40666">MSQCNARFDEIAATLGHFTCQDAPPVVHIRNPFALSHPTMPVLELMMVGGAALALWWAIRRLRRDNDPTNLVLWFASIVYLLVTEIPLYFPNLFMVEDQIGVVFDHNVFTVQFMYERLPLYIVALYPAVTTLAFEIVRTLGVFRSRGILAGSVCVGLVHQCCYEVFDQLGPQLRWWAWNTENPLNRPMFASVPMTSIFIFATLGPAVLTLLVMLLVGRRAESGLSTVSLLWRTLAAGALVTVGVAILSIPTSIFGGSHPNTTAQAVVFVVELAAFAAYAIPALIAAWRGGEAHGEPNQFVRIFGPIYLAVLGTLWITALPDYFAAKDGITGGGTPTGNLPYAALCFALAVLWVALAATATVSRDVATPSSRRPA</sequence>